<proteinExistence type="predicted"/>
<evidence type="ECO:0000313" key="1">
    <source>
        <dbReference type="EMBL" id="SPC33886.1"/>
    </source>
</evidence>
<gene>
    <name evidence="1" type="ORF">NCAV_0705</name>
</gene>
<evidence type="ECO:0000313" key="2">
    <source>
        <dbReference type="Proteomes" id="UP000236248"/>
    </source>
</evidence>
<name>A0A2K5AQF4_9ARCH</name>
<reference evidence="2" key="1">
    <citation type="submission" date="2018-01" db="EMBL/GenBank/DDBJ databases">
        <authorList>
            <person name="Kerou L M."/>
        </authorList>
    </citation>
    <scope>NUCLEOTIDE SEQUENCE [LARGE SCALE GENOMIC DNA]</scope>
    <source>
        <strain evidence="2">SCU2</strain>
    </source>
</reference>
<keyword evidence="2" id="KW-1185">Reference proteome</keyword>
<organism evidence="1 2">
    <name type="scientific">Candidatus Nitrosocaldus cavascurensis</name>
    <dbReference type="NCBI Taxonomy" id="2058097"/>
    <lineage>
        <taxon>Archaea</taxon>
        <taxon>Nitrososphaerota</taxon>
        <taxon>Nitrososphaeria</taxon>
        <taxon>Candidatus Nitrosocaldales</taxon>
        <taxon>Candidatus Nitrosocaldaceae</taxon>
        <taxon>Candidatus Nitrosocaldus</taxon>
    </lineage>
</organism>
<accession>A0A2K5AQF4</accession>
<sequence length="57" mass="6929">MQIKRNREMKVTFMIRFPDRPILKSPEEGLRYNVNTRIRPYILEMGLFTSIIYLLII</sequence>
<dbReference type="AlphaFoldDB" id="A0A2K5AQF4"/>
<protein>
    <submittedName>
        <fullName evidence="1">Uncharacterized protein</fullName>
    </submittedName>
</protein>
<dbReference type="KEGG" id="ncv:NCAV_0705"/>
<dbReference type="EMBL" id="LT981265">
    <property type="protein sequence ID" value="SPC33886.1"/>
    <property type="molecule type" value="Genomic_DNA"/>
</dbReference>
<dbReference type="Proteomes" id="UP000236248">
    <property type="component" value="Chromosome NCAV"/>
</dbReference>